<feature type="compositionally biased region" description="Basic and acidic residues" evidence="1">
    <location>
        <begin position="47"/>
        <end position="57"/>
    </location>
</feature>
<dbReference type="SUPFAM" id="SSF53474">
    <property type="entry name" value="alpha/beta-Hydrolases"/>
    <property type="match status" value="1"/>
</dbReference>
<keyword evidence="2" id="KW-1133">Transmembrane helix</keyword>
<feature type="region of interest" description="Disordered" evidence="1">
    <location>
        <begin position="132"/>
        <end position="172"/>
    </location>
</feature>
<sequence>MAVEEEDTLPEPEPLKPYIGKLSAENKKDEDMKEMEMIQQQLAGMGTEKDHVLPKSEGEDEDTSTTPQAPMAMDGAMMEQIEDGDYDDNNDISGPHLSNHNNHRASVLKDHNTLLTSSISSSVRFRLEDHVHDDNNNTSTDVEDDPFILPEHNKNGQRGLTDNRPRRRRRKNHRVSVLDHYTLSTPSSTVRFRSAHVHVYDFKGSQLIMEERLPIQGERPSLSLMHPGLGNGEQSNISTKVTVKQVVNSSPGLHFLRGLYSMIAFFNGAFVFIFAVALLLFLISDLANQARIIVYGMGGNNTDIVFSFIGTILSIPVFLHGLTQLMTLVTSFVADVFSGSPLLLSLFGGGLVLTNWIKFISYVGIPTLTFVSSCLYLVDELYEREGMTTMERLKLTILNAEESCLSGKVHRNYIYDSNVYDLKRLDSTSMAARSTRRLQEGGNDKAMYLYSTHGQWYIKFTQLLPRGLFTTLELPMRCWTQEEIDFSTPIYTKRSLSLESVFCRIKNESHISVVSGQSAVTPKQSFSSLVCYFFGVIFNILLVTGLMVFAQVSATVIAAVVCIFVAYWLWQGRKEYRMIKHANTIIRRLQSEGEDYDSALFQKWETFSITKPTLALAWISFIVKIIIFAVIPFSYFCYSRNVFGAMTYLVLSLLYIVRHYFDIGPIIEALGSYGTLGMEPGTSLAHDGLLGASTRREWQQKSRLYHITRMNNNASRRIWTVIAIAAISSGPGQEEGDAPYVTFPSNSTFFYDVPQEEVSPMCNANFGNNNGSNATSSLTSPVKYLADYIFLTHITYIRIDSVQPYLDTWFGEGEAFLDEDVIPIFREAHPDLPSAASFQLVTFSDNSAVVCIRGSKSYFDFLVSARLWYAASLFQLVQSAMPFGFLFDALVGFCVSRLSDIEASSMKQVSYYVETTAFVDYLRKSGKYTTVTITGHSLGGGLALITGAQTQTPAIVVSAPSAVMGHSAVTPDISLDDIKRYTYAVIPQRDIVSHLGGEHINFASIKCRAGMSDPNPMTCHREDRSLCELMYSCGNVKRPVYCECVRKFGYPEPTAIDEGGTRFDALSMAEKVQLLHEVFDEAPLNPILGKALAAGYPLSAVAGKEDGCVNLYDEKFLLQVNKTVGVGTM</sequence>
<feature type="transmembrane region" description="Helical" evidence="2">
    <location>
        <begin position="259"/>
        <end position="284"/>
    </location>
</feature>
<feature type="transmembrane region" description="Helical" evidence="2">
    <location>
        <begin position="613"/>
        <end position="636"/>
    </location>
</feature>
<evidence type="ECO:0000259" key="3">
    <source>
        <dbReference type="Pfam" id="PF01764"/>
    </source>
</evidence>
<comment type="caution">
    <text evidence="4">The sequence shown here is derived from an EMBL/GenBank/DDBJ whole genome shotgun (WGS) entry which is preliminary data.</text>
</comment>
<feature type="region of interest" description="Disordered" evidence="1">
    <location>
        <begin position="1"/>
        <end position="70"/>
    </location>
</feature>
<proteinExistence type="predicted"/>
<feature type="transmembrane region" description="Helical" evidence="2">
    <location>
        <begin position="329"/>
        <end position="353"/>
    </location>
</feature>
<dbReference type="AlphaFoldDB" id="A0AAD9DFF1"/>
<evidence type="ECO:0000313" key="4">
    <source>
        <dbReference type="EMBL" id="KAK1743820.1"/>
    </source>
</evidence>
<feature type="transmembrane region" description="Helical" evidence="2">
    <location>
        <begin position="526"/>
        <end position="546"/>
    </location>
</feature>
<dbReference type="InterPro" id="IPR029058">
    <property type="entry name" value="AB_hydrolase_fold"/>
</dbReference>
<dbReference type="Proteomes" id="UP001224775">
    <property type="component" value="Unassembled WGS sequence"/>
</dbReference>
<organism evidence="4 5">
    <name type="scientific">Skeletonema marinoi</name>
    <dbReference type="NCBI Taxonomy" id="267567"/>
    <lineage>
        <taxon>Eukaryota</taxon>
        <taxon>Sar</taxon>
        <taxon>Stramenopiles</taxon>
        <taxon>Ochrophyta</taxon>
        <taxon>Bacillariophyta</taxon>
        <taxon>Coscinodiscophyceae</taxon>
        <taxon>Thalassiosirophycidae</taxon>
        <taxon>Thalassiosirales</taxon>
        <taxon>Skeletonemataceae</taxon>
        <taxon>Skeletonema</taxon>
        <taxon>Skeletonema marinoi-dohrnii complex</taxon>
    </lineage>
</organism>
<dbReference type="GO" id="GO:0006629">
    <property type="term" value="P:lipid metabolic process"/>
    <property type="evidence" value="ECO:0007669"/>
    <property type="project" value="InterPro"/>
</dbReference>
<dbReference type="EMBL" id="JATAAI010000008">
    <property type="protein sequence ID" value="KAK1743820.1"/>
    <property type="molecule type" value="Genomic_DNA"/>
</dbReference>
<keyword evidence="5" id="KW-1185">Reference proteome</keyword>
<keyword evidence="2" id="KW-0472">Membrane</keyword>
<feature type="domain" description="Fungal lipase-type" evidence="3">
    <location>
        <begin position="849"/>
        <end position="995"/>
    </location>
</feature>
<feature type="transmembrane region" description="Helical" evidence="2">
    <location>
        <begin position="552"/>
        <end position="570"/>
    </location>
</feature>
<feature type="transmembrane region" description="Helical" evidence="2">
    <location>
        <begin position="304"/>
        <end position="322"/>
    </location>
</feature>
<dbReference type="Pfam" id="PF01764">
    <property type="entry name" value="Lipase_3"/>
    <property type="match status" value="1"/>
</dbReference>
<evidence type="ECO:0000256" key="2">
    <source>
        <dbReference type="SAM" id="Phobius"/>
    </source>
</evidence>
<feature type="compositionally biased region" description="Acidic residues" evidence="1">
    <location>
        <begin position="1"/>
        <end position="10"/>
    </location>
</feature>
<dbReference type="Gene3D" id="3.40.50.1820">
    <property type="entry name" value="alpha/beta hydrolase"/>
    <property type="match status" value="1"/>
</dbReference>
<keyword evidence="2" id="KW-0812">Transmembrane</keyword>
<reference evidence="4" key="1">
    <citation type="submission" date="2023-06" db="EMBL/GenBank/DDBJ databases">
        <title>Survivors Of The Sea: Transcriptome response of Skeletonema marinoi to long-term dormancy.</title>
        <authorList>
            <person name="Pinder M.I.M."/>
            <person name="Kourtchenko O."/>
            <person name="Robertson E.K."/>
            <person name="Larsson T."/>
            <person name="Maumus F."/>
            <person name="Osuna-Cruz C.M."/>
            <person name="Vancaester E."/>
            <person name="Stenow R."/>
            <person name="Vandepoele K."/>
            <person name="Ploug H."/>
            <person name="Bruchert V."/>
            <person name="Godhe A."/>
            <person name="Topel M."/>
        </authorList>
    </citation>
    <scope>NUCLEOTIDE SEQUENCE</scope>
    <source>
        <strain evidence="4">R05AC</strain>
    </source>
</reference>
<evidence type="ECO:0000256" key="1">
    <source>
        <dbReference type="SAM" id="MobiDB-lite"/>
    </source>
</evidence>
<gene>
    <name evidence="4" type="ORF">QTG54_005417</name>
</gene>
<dbReference type="InterPro" id="IPR002921">
    <property type="entry name" value="Fungal_lipase-type"/>
</dbReference>
<accession>A0AAD9DFF1</accession>
<protein>
    <recommendedName>
        <fullName evidence="3">Fungal lipase-type domain-containing protein</fullName>
    </recommendedName>
</protein>
<name>A0AAD9DFF1_9STRA</name>
<feature type="compositionally biased region" description="Basic and acidic residues" evidence="1">
    <location>
        <begin position="24"/>
        <end position="36"/>
    </location>
</feature>
<evidence type="ECO:0000313" key="5">
    <source>
        <dbReference type="Proteomes" id="UP001224775"/>
    </source>
</evidence>